<dbReference type="EMBL" id="KP296186">
    <property type="protein sequence ID" value="AKN80772.1"/>
    <property type="molecule type" value="Genomic_DNA"/>
</dbReference>
<name>A0A0R7EYV2_9BBAC</name>
<keyword evidence="2" id="KW-1185">Reference proteome</keyword>
<dbReference type="RefSeq" id="YP_009182208.1">
    <property type="nucleotide sequence ID" value="NC_028491.1"/>
</dbReference>
<organism evidence="1 2">
    <name type="scientific">Diatraea saccharalis granulovirus</name>
    <dbReference type="NCBI Taxonomy" id="1675862"/>
    <lineage>
        <taxon>Viruses</taxon>
        <taxon>Viruses incertae sedis</taxon>
        <taxon>Naldaviricetes</taxon>
        <taxon>Lefavirales</taxon>
        <taxon>Baculoviridae</taxon>
        <taxon>Betabaculovirus</taxon>
        <taxon>Betabaculovirus disaccharalis</taxon>
    </lineage>
</organism>
<dbReference type="OrthoDB" id="4896at10239"/>
<proteinExistence type="predicted"/>
<accession>A0A0R7EYV2</accession>
<dbReference type="Pfam" id="PF04913">
    <property type="entry name" value="Baculo_Y142"/>
    <property type="match status" value="1"/>
</dbReference>
<evidence type="ECO:0000313" key="1">
    <source>
        <dbReference type="EMBL" id="AKN80772.1"/>
    </source>
</evidence>
<gene>
    <name evidence="1" type="primary">p49</name>
</gene>
<dbReference type="GeneID" id="26373978"/>
<dbReference type="KEGG" id="vg:26373978"/>
<evidence type="ECO:0000313" key="2">
    <source>
        <dbReference type="Proteomes" id="UP000203433"/>
    </source>
</evidence>
<dbReference type="InterPro" id="IPR006997">
    <property type="entry name" value="Baculo_Y142"/>
</dbReference>
<dbReference type="Proteomes" id="UP000203433">
    <property type="component" value="Segment"/>
</dbReference>
<reference evidence="1 2" key="1">
    <citation type="journal article" date="2015" name="J. Virol.">
        <title>A betabaculovirus-encoded gp64 homolog is a functional envelope fusion protein.</title>
        <authorList>
            <person name="Ardisson-Araujo D.M."/>
            <person name="Melo F.L."/>
            <person name="Clem R.J."/>
            <person name="Wolff J.L."/>
            <person name="Ribeiro B.M."/>
        </authorList>
    </citation>
    <scope>NUCLEOTIDE SEQUENCE [LARGE SCALE GENOMIC DNA]</scope>
    <source>
        <strain evidence="1 2">Parana-2009</strain>
    </source>
</reference>
<protein>
    <submittedName>
        <fullName evidence="1">p49</fullName>
    </submittedName>
</protein>
<sequence>MENGDDNLHLAFIHMYFDVDERSTINEITNYINNENNYIKILNYLNEIELKFIVGDATTDTFKYVMPQFKFVCERDYTLEILKFDFGGVFLKKGAVVFATNLFVADPAVAMEHLIKQVPQLTSVTHYVNRTIKTDVGEKFYLWNGTDGIVFTRPYLDWMGLKVCNGTPYTENNKYRLYIVGDELAKVFIETKISAEGNIPYSELKNYHKGTPLRYARNNPDQVINYKTFTTNNFDVVFDAFEEEFSTHQVNTIHFIQRDYIFDAKNFPLSLLNELQKCWVSNTSVYKIINKFSKRGITENEIVIDRYGANKYKKMVVGANYSFPVNKSSDLDHLFIPNDMFQLRHTLNAAVVPKLGLVILATHVFFGARLVLDFNPKNDLNTFVKTKIKIKEDDIFYHVGGSYFLEETTFLTNDVPVFIVVRINDDLIVRHNLKRVSRKLSDLKHNWVLNTILNLFVRKTFNGHI</sequence>